<reference evidence="2 3" key="1">
    <citation type="submission" date="2017-06" db="EMBL/GenBank/DDBJ databases">
        <title>Genome sequencing of cyanobaciteial culture collection at National Institute for Environmental Studies (NIES).</title>
        <authorList>
            <person name="Hirose Y."/>
            <person name="Shimura Y."/>
            <person name="Fujisawa T."/>
            <person name="Nakamura Y."/>
            <person name="Kawachi M."/>
        </authorList>
    </citation>
    <scope>NUCLEOTIDE SEQUENCE [LARGE SCALE GENOMIC DNA]</scope>
    <source>
        <strain evidence="2 3">NIES-37</strain>
    </source>
</reference>
<evidence type="ECO:0000256" key="1">
    <source>
        <dbReference type="SAM" id="Phobius"/>
    </source>
</evidence>
<organism evidence="2 3">
    <name type="scientific">Tolypothrix tenuis PCC 7101</name>
    <dbReference type="NCBI Taxonomy" id="231146"/>
    <lineage>
        <taxon>Bacteria</taxon>
        <taxon>Bacillati</taxon>
        <taxon>Cyanobacteriota</taxon>
        <taxon>Cyanophyceae</taxon>
        <taxon>Nostocales</taxon>
        <taxon>Tolypothrichaceae</taxon>
        <taxon>Tolypothrix</taxon>
    </lineage>
</organism>
<accession>A0A1Z4N0T4</accession>
<evidence type="ECO:0000313" key="2">
    <source>
        <dbReference type="EMBL" id="BAY99332.1"/>
    </source>
</evidence>
<feature type="transmembrane region" description="Helical" evidence="1">
    <location>
        <begin position="29"/>
        <end position="50"/>
    </location>
</feature>
<keyword evidence="1" id="KW-0812">Transmembrane</keyword>
<dbReference type="AlphaFoldDB" id="A0A1Z4N0T4"/>
<dbReference type="KEGG" id="ttq:NIES37_33140"/>
<keyword evidence="1" id="KW-1133">Transmembrane helix</keyword>
<evidence type="ECO:0000313" key="3">
    <source>
        <dbReference type="Proteomes" id="UP000218785"/>
    </source>
</evidence>
<keyword evidence="1" id="KW-0472">Membrane</keyword>
<keyword evidence="3" id="KW-1185">Reference proteome</keyword>
<proteinExistence type="predicted"/>
<dbReference type="EMBL" id="AP018248">
    <property type="protein sequence ID" value="BAY99332.1"/>
    <property type="molecule type" value="Genomic_DNA"/>
</dbReference>
<dbReference type="Proteomes" id="UP000218785">
    <property type="component" value="Chromosome"/>
</dbReference>
<name>A0A1Z4N0T4_9CYAN</name>
<protein>
    <submittedName>
        <fullName evidence="2">Uncharacterized protein</fullName>
    </submittedName>
</protein>
<sequence>MFAEINTQKYGCRSSVIPVFSSNISTNPAFSIIILMVSFIILMSALALLMKPIAKSYIRKYKRYRLIKRRREQFYKELRYLMAER</sequence>
<gene>
    <name evidence="2" type="ORF">NIES37_33140</name>
</gene>